<reference evidence="3" key="1">
    <citation type="journal article" date="2019" name="Int. J. Syst. Evol. Microbiol.">
        <title>The Global Catalogue of Microorganisms (GCM) 10K type strain sequencing project: providing services to taxonomists for standard genome sequencing and annotation.</title>
        <authorList>
            <consortium name="The Broad Institute Genomics Platform"/>
            <consortium name="The Broad Institute Genome Sequencing Center for Infectious Disease"/>
            <person name="Wu L."/>
            <person name="Ma J."/>
        </authorList>
    </citation>
    <scope>NUCLEOTIDE SEQUENCE [LARGE SCALE GENOMIC DNA]</scope>
    <source>
        <strain evidence="3">CCUG 48884</strain>
    </source>
</reference>
<gene>
    <name evidence="2" type="ORF">ACFQ4M_17345</name>
</gene>
<evidence type="ECO:0000313" key="3">
    <source>
        <dbReference type="Proteomes" id="UP001597158"/>
    </source>
</evidence>
<keyword evidence="1" id="KW-0812">Transmembrane</keyword>
<sequence>MTPAARQKAHRVRQKERLNTIQAIIEGDEVNPIDFVLPPPKGWLNSDEHGMKGLVRVVDWRRWDPFVELATVFGETERALVEIDFVESEPGVLLLSDQPMPKTQLQRLAGGCMSIMCLMSAMPCEGWWWIDLFEEDGILKSTPRMRALSYLQASAMAAHPHPEVLA</sequence>
<dbReference type="Proteomes" id="UP001597158">
    <property type="component" value="Unassembled WGS sequence"/>
</dbReference>
<evidence type="ECO:0000313" key="2">
    <source>
        <dbReference type="EMBL" id="MFD1265339.1"/>
    </source>
</evidence>
<dbReference type="EMBL" id="JBHTMC010000032">
    <property type="protein sequence ID" value="MFD1265339.1"/>
    <property type="molecule type" value="Genomic_DNA"/>
</dbReference>
<organism evidence="2 3">
    <name type="scientific">Thauera mechernichensis</name>
    <dbReference type="NCBI Taxonomy" id="82788"/>
    <lineage>
        <taxon>Bacteria</taxon>
        <taxon>Pseudomonadati</taxon>
        <taxon>Pseudomonadota</taxon>
        <taxon>Betaproteobacteria</taxon>
        <taxon>Rhodocyclales</taxon>
        <taxon>Zoogloeaceae</taxon>
        <taxon>Thauera</taxon>
    </lineage>
</organism>
<keyword evidence="3" id="KW-1185">Reference proteome</keyword>
<keyword evidence="1" id="KW-1133">Transmembrane helix</keyword>
<feature type="transmembrane region" description="Helical" evidence="1">
    <location>
        <begin position="108"/>
        <end position="130"/>
    </location>
</feature>
<protein>
    <submittedName>
        <fullName evidence="2">Uncharacterized protein</fullName>
    </submittedName>
</protein>
<keyword evidence="1" id="KW-0472">Membrane</keyword>
<proteinExistence type="predicted"/>
<name>A0ABW3WJS8_9RHOO</name>
<evidence type="ECO:0000256" key="1">
    <source>
        <dbReference type="SAM" id="Phobius"/>
    </source>
</evidence>
<dbReference type="RefSeq" id="WP_277834210.1">
    <property type="nucleotide sequence ID" value="NZ_JARQZE010000012.1"/>
</dbReference>
<comment type="caution">
    <text evidence="2">The sequence shown here is derived from an EMBL/GenBank/DDBJ whole genome shotgun (WGS) entry which is preliminary data.</text>
</comment>
<accession>A0ABW3WJS8</accession>